<feature type="region of interest" description="Disordered" evidence="1">
    <location>
        <begin position="1"/>
        <end position="38"/>
    </location>
</feature>
<keyword evidence="3" id="KW-1185">Reference proteome</keyword>
<proteinExistence type="predicted"/>
<dbReference type="EMBL" id="FOBF01000014">
    <property type="protein sequence ID" value="SEM51688.1"/>
    <property type="molecule type" value="Genomic_DNA"/>
</dbReference>
<sequence>MKRLVVVPPHLARHKVRDIRSADRRRPSPAPSEPKSAKVVDLRAYAGRNVIRFPGGPTPAA</sequence>
<protein>
    <submittedName>
        <fullName evidence="2">Uncharacterized protein</fullName>
    </submittedName>
</protein>
<evidence type="ECO:0000256" key="1">
    <source>
        <dbReference type="SAM" id="MobiDB-lite"/>
    </source>
</evidence>
<dbReference type="Proteomes" id="UP000198953">
    <property type="component" value="Unassembled WGS sequence"/>
</dbReference>
<organism evidence="2 3">
    <name type="scientific">Nonomuraea pusilla</name>
    <dbReference type="NCBI Taxonomy" id="46177"/>
    <lineage>
        <taxon>Bacteria</taxon>
        <taxon>Bacillati</taxon>
        <taxon>Actinomycetota</taxon>
        <taxon>Actinomycetes</taxon>
        <taxon>Streptosporangiales</taxon>
        <taxon>Streptosporangiaceae</taxon>
        <taxon>Nonomuraea</taxon>
    </lineage>
</organism>
<name>A0A1H7Z2B3_9ACTN</name>
<accession>A0A1H7Z2B3</accession>
<reference evidence="2 3" key="1">
    <citation type="submission" date="2016-10" db="EMBL/GenBank/DDBJ databases">
        <authorList>
            <person name="de Groot N.N."/>
        </authorList>
    </citation>
    <scope>NUCLEOTIDE SEQUENCE [LARGE SCALE GENOMIC DNA]</scope>
    <source>
        <strain evidence="2 3">DSM 43357</strain>
    </source>
</reference>
<evidence type="ECO:0000313" key="3">
    <source>
        <dbReference type="Proteomes" id="UP000198953"/>
    </source>
</evidence>
<evidence type="ECO:0000313" key="2">
    <source>
        <dbReference type="EMBL" id="SEM51688.1"/>
    </source>
</evidence>
<dbReference type="AlphaFoldDB" id="A0A1H7Z2B3"/>
<gene>
    <name evidence="2" type="ORF">SAMN05660976_05348</name>
</gene>